<keyword evidence="2 7" id="KW-0813">Transport</keyword>
<dbReference type="Pfam" id="PF14905">
    <property type="entry name" value="OMP_b-brl_3"/>
    <property type="match status" value="1"/>
</dbReference>
<dbReference type="NCBIfam" id="TIGR04056">
    <property type="entry name" value="OMP_RagA_SusC"/>
    <property type="match status" value="1"/>
</dbReference>
<proteinExistence type="inferred from homology"/>
<dbReference type="InterPro" id="IPR037066">
    <property type="entry name" value="Plug_dom_sf"/>
</dbReference>
<keyword evidence="5 7" id="KW-0472">Membrane</keyword>
<feature type="domain" description="TonB-dependent receptor plug" evidence="9">
    <location>
        <begin position="117"/>
        <end position="221"/>
    </location>
</feature>
<reference evidence="11 12" key="1">
    <citation type="submission" date="2020-08" db="EMBL/GenBank/DDBJ databases">
        <title>Functional genomics of gut bacteria from endangered species of beetles.</title>
        <authorList>
            <person name="Carlos-Shanley C."/>
        </authorList>
    </citation>
    <scope>NUCLEOTIDE SEQUENCE [LARGE SCALE GENOMIC DNA]</scope>
    <source>
        <strain evidence="11 12">S00070</strain>
    </source>
</reference>
<dbReference type="Gene3D" id="2.60.40.1120">
    <property type="entry name" value="Carboxypeptidase-like, regulatory domain"/>
    <property type="match status" value="1"/>
</dbReference>
<dbReference type="InterPro" id="IPR041700">
    <property type="entry name" value="OMP_b-brl_3"/>
</dbReference>
<evidence type="ECO:0000256" key="6">
    <source>
        <dbReference type="ARBA" id="ARBA00023237"/>
    </source>
</evidence>
<name>A0A841ERI5_9BACT</name>
<evidence type="ECO:0000256" key="7">
    <source>
        <dbReference type="PROSITE-ProRule" id="PRU01360"/>
    </source>
</evidence>
<dbReference type="Gene3D" id="2.40.170.20">
    <property type="entry name" value="TonB-dependent receptor, beta-barrel domain"/>
    <property type="match status" value="1"/>
</dbReference>
<dbReference type="PROSITE" id="PS52016">
    <property type="entry name" value="TONB_DEPENDENT_REC_3"/>
    <property type="match status" value="1"/>
</dbReference>
<dbReference type="Proteomes" id="UP000524404">
    <property type="component" value="Unassembled WGS sequence"/>
</dbReference>
<organism evidence="11 12">
    <name type="scientific">Arcicella rosea</name>
    <dbReference type="NCBI Taxonomy" id="502909"/>
    <lineage>
        <taxon>Bacteria</taxon>
        <taxon>Pseudomonadati</taxon>
        <taxon>Bacteroidota</taxon>
        <taxon>Cytophagia</taxon>
        <taxon>Cytophagales</taxon>
        <taxon>Flectobacillaceae</taxon>
        <taxon>Arcicella</taxon>
    </lineage>
</organism>
<evidence type="ECO:0000313" key="12">
    <source>
        <dbReference type="Proteomes" id="UP000524404"/>
    </source>
</evidence>
<evidence type="ECO:0000256" key="3">
    <source>
        <dbReference type="ARBA" id="ARBA00022452"/>
    </source>
</evidence>
<dbReference type="EMBL" id="JACHKT010000011">
    <property type="protein sequence ID" value="MBB6003288.1"/>
    <property type="molecule type" value="Genomic_DNA"/>
</dbReference>
<keyword evidence="8" id="KW-0732">Signal</keyword>
<evidence type="ECO:0000256" key="5">
    <source>
        <dbReference type="ARBA" id="ARBA00023136"/>
    </source>
</evidence>
<comment type="similarity">
    <text evidence="7">Belongs to the TonB-dependent receptor family.</text>
</comment>
<dbReference type="InterPro" id="IPR012910">
    <property type="entry name" value="Plug_dom"/>
</dbReference>
<evidence type="ECO:0000256" key="2">
    <source>
        <dbReference type="ARBA" id="ARBA00022448"/>
    </source>
</evidence>
<dbReference type="SUPFAM" id="SSF56935">
    <property type="entry name" value="Porins"/>
    <property type="match status" value="1"/>
</dbReference>
<keyword evidence="6 7" id="KW-0998">Cell outer membrane</keyword>
<feature type="signal peptide" evidence="8">
    <location>
        <begin position="1"/>
        <end position="21"/>
    </location>
</feature>
<sequence>MRKFLLITSVFLFALIGQTYAQDRVVTGKVTATEDGSPLPGVSISLKGTTRGTSTNAEGVYKISVGASSSLTFSFVGFNAKTIEVGNQSTVNVSLVANTSQLQEVVVTALGIKRSEKSLTYSAQTVKDEQLNTIRQTSLNNALAGKVAGIQVRSQSSVALGRDAAIRIRGAGSLSDKAPLYILDGNPIGSSDINLDDVESVTVLKGPSATALYGQRGDAGVIIMISKKGTSKKGIGVEINQSTFVDNVYILPKYQNSYAGGGSPDLIKFNWEAGMPASWQAMNGKYYHDYSDDASWGPRMVGQDYLPWYAWYEGTQYSGKTAKLLPQPNNIRSFYQSQVATNTNLNFSKAGDNYTTRLSFTAQNQNGMLYNSNGAKYTISSQTTIDLGKHFTASANINYVDYTIKGQFDDAYSNNSSGSFNSWFHRDLDFDKLKELKDLTSPEGILGSWNHNNPGAYDATKPVNFYGANYWYNFYSYFEKIQYTENRRRLFGDVNLTYKLNDNFKISGFARLNNGTGTIENGVPSILQTSASQTGLKASYATAQYIGNQVNNNWSPNETNYEVTAAYNKKIGNDFSIDVIAGGNIRKDRFRVMSANTVDGLVVPDYFSLSNSVSNVVTSSSRSFKEVRSLYARGSFGYKDLVFLEGSVRNDNSSALPAGGNSYTYPSFGSSLVFSELIKDQVPSLSFGKIRASWAQVGSDLSPYQLALNYSLANDKFNGNTLMGTPNTIVDPNIKPSLSSSYELGIDLRFFKDKYGLSVTYYNEDKVNEIISVPITGASGFTNKLINAGKLNRHGLEISFNATPIKTVDFAWNSTLNFAKNTSKIIELAEGVDAIVVTSGAFASTSGATIVHQKGEEWGQIRGGGFTYKDGKRVVTADGMFVQTPNKYLGSVLPDFTGGWTNQLTYKKFTLTANVEFSKGGKYFSLSDHWGSFSGLFERTAGLNDKGNPLRDPVADGGGVHVVGVTATGEDVNTYVDAQTYYHQFRGSNIAEEHVYDLDFIKVREVSLGYRIPLKGSKFLQNATVSFVARNPWLVYAKNRDFDPSELSNIYGENGQFPGTRSFGVNVKLGF</sequence>
<dbReference type="Pfam" id="PF07715">
    <property type="entry name" value="Plug"/>
    <property type="match status" value="1"/>
</dbReference>
<feature type="chain" id="PRO_5032391029" evidence="8">
    <location>
        <begin position="22"/>
        <end position="1071"/>
    </location>
</feature>
<dbReference type="InterPro" id="IPR036942">
    <property type="entry name" value="Beta-barrel_TonB_sf"/>
</dbReference>
<accession>A0A841ERI5</accession>
<comment type="caution">
    <text evidence="11">The sequence shown here is derived from an EMBL/GenBank/DDBJ whole genome shotgun (WGS) entry which is preliminary data.</text>
</comment>
<keyword evidence="4 7" id="KW-0812">Transmembrane</keyword>
<evidence type="ECO:0000259" key="10">
    <source>
        <dbReference type="Pfam" id="PF14905"/>
    </source>
</evidence>
<keyword evidence="3 7" id="KW-1134">Transmembrane beta strand</keyword>
<dbReference type="GO" id="GO:0009279">
    <property type="term" value="C:cell outer membrane"/>
    <property type="evidence" value="ECO:0007669"/>
    <property type="project" value="UniProtKB-SubCell"/>
</dbReference>
<dbReference type="InterPro" id="IPR039426">
    <property type="entry name" value="TonB-dep_rcpt-like"/>
</dbReference>
<dbReference type="AlphaFoldDB" id="A0A841ERI5"/>
<keyword evidence="12" id="KW-1185">Reference proteome</keyword>
<evidence type="ECO:0000256" key="1">
    <source>
        <dbReference type="ARBA" id="ARBA00004571"/>
    </source>
</evidence>
<protein>
    <submittedName>
        <fullName evidence="11">TonB-linked SusC/RagA family outer membrane protein</fullName>
    </submittedName>
</protein>
<evidence type="ECO:0000313" key="11">
    <source>
        <dbReference type="EMBL" id="MBB6003288.1"/>
    </source>
</evidence>
<evidence type="ECO:0000256" key="4">
    <source>
        <dbReference type="ARBA" id="ARBA00022692"/>
    </source>
</evidence>
<dbReference type="Pfam" id="PF13715">
    <property type="entry name" value="CarbopepD_reg_2"/>
    <property type="match status" value="1"/>
</dbReference>
<evidence type="ECO:0000259" key="9">
    <source>
        <dbReference type="Pfam" id="PF07715"/>
    </source>
</evidence>
<gene>
    <name evidence="11" type="ORF">HNP25_001941</name>
</gene>
<dbReference type="InterPro" id="IPR008969">
    <property type="entry name" value="CarboxyPept-like_regulatory"/>
</dbReference>
<dbReference type="InterPro" id="IPR023996">
    <property type="entry name" value="TonB-dep_OMP_SusC/RagA"/>
</dbReference>
<dbReference type="SUPFAM" id="SSF49464">
    <property type="entry name" value="Carboxypeptidase regulatory domain-like"/>
    <property type="match status" value="1"/>
</dbReference>
<dbReference type="RefSeq" id="WP_184133663.1">
    <property type="nucleotide sequence ID" value="NZ_JACHKT010000011.1"/>
</dbReference>
<comment type="subcellular location">
    <subcellularLocation>
        <location evidence="1 7">Cell outer membrane</location>
        <topology evidence="1 7">Multi-pass membrane protein</topology>
    </subcellularLocation>
</comment>
<dbReference type="Gene3D" id="2.170.130.10">
    <property type="entry name" value="TonB-dependent receptor, plug domain"/>
    <property type="match status" value="1"/>
</dbReference>
<feature type="domain" description="Outer membrane protein beta-barrel" evidence="10">
    <location>
        <begin position="731"/>
        <end position="824"/>
    </location>
</feature>
<evidence type="ECO:0000256" key="8">
    <source>
        <dbReference type="SAM" id="SignalP"/>
    </source>
</evidence>